<evidence type="ECO:0000256" key="4">
    <source>
        <dbReference type="HAMAP-Rule" id="MF_01854"/>
    </source>
</evidence>
<keyword evidence="3 4" id="KW-0119">Carbohydrate metabolism</keyword>
<dbReference type="AlphaFoldDB" id="A0A4P8XVZ5"/>
<keyword evidence="2 4" id="KW-0464">Manganese</keyword>
<accession>A0A4P8XVZ5</accession>
<dbReference type="Proteomes" id="UP000301475">
    <property type="component" value="Chromosome"/>
</dbReference>
<name>A0A4P8XVZ5_9FIRM</name>
<comment type="catalytic activity">
    <reaction evidence="4">
        <text>beta-D-fructose 1,6-bisphosphate + H2O = beta-D-fructose 6-phosphate + phosphate</text>
        <dbReference type="Rhea" id="RHEA:11064"/>
        <dbReference type="ChEBI" id="CHEBI:15377"/>
        <dbReference type="ChEBI" id="CHEBI:32966"/>
        <dbReference type="ChEBI" id="CHEBI:43474"/>
        <dbReference type="ChEBI" id="CHEBI:57634"/>
        <dbReference type="EC" id="3.1.3.11"/>
    </reaction>
</comment>
<sequence>MVNMEKIRFLQCLSKQYPTIDSAATEIINLQSILNLPKGTEHFLSDIHGEYRAFSHVLRNGSGAVMKKIDDVFGDTLFEDQKEDLASLIYYPSEKLDYVKSQGKADDSWYRTTLYRLVSVCQIVSSKYTRSKVRKAMPDNFRYVIEELITEKKEVLNKKAYYDEIINTIIEIGCADEFIIEMSNLIQQLVIDHLHIIGDIYDRGYGSHFVMDSLLNYHSLDIQWGNHDVLWMGASAGQTACIANIVRTSILYDNLSVLENGYGISMMPLVLFAMEQYADDPCEQFAIRFRHNQGMTTQTKLAMKMQKAITVIQFKLEGQLIAKHPEYKMDNRRLLDKIDIKKGTVLLDGKEYEILDKNFPTINFDNPYELTKEEQSVIAKLRNSFINCGKLKKHIKLLLNKGGLYRVYNNNILFHGCVPMNEDGTFRKINLFGEDLCGKALYDEIERCARKAFFSVNEDERRTGRDILWYLWNGPDSPLYGRDKMTTFERYFIEDESTHKEKKDVYYKLINDDKVVDSIFAEFGAKGENAHIINGHVPIHHTEGESPVKCNGKVILIDGGFSQPYHKVTGIAGYTLIYNSYGLMLTAHEPFKSVDATIRSGRDMQTNQVAKEVSQKRILVGDTDNGKRLRENIKDLKELIKAYRDGTIRQNQKN</sequence>
<dbReference type="UniPathway" id="UPA00138"/>
<dbReference type="EC" id="3.1.3.11" evidence="4"/>
<dbReference type="RefSeq" id="WP_138157350.1">
    <property type="nucleotide sequence ID" value="NZ_CP039381.1"/>
</dbReference>
<comment type="similarity">
    <text evidence="4">Belongs to the FBPase class 3 family.</text>
</comment>
<gene>
    <name evidence="4" type="primary">fbp</name>
    <name evidence="5" type="ORF">E5Z56_08070</name>
</gene>
<comment type="pathway">
    <text evidence="4">Carbohydrate biosynthesis; gluconeogenesis.</text>
</comment>
<dbReference type="Pfam" id="PF06874">
    <property type="entry name" value="FBPase_2"/>
    <property type="match status" value="1"/>
</dbReference>
<dbReference type="InterPro" id="IPR029052">
    <property type="entry name" value="Metallo-depent_PP-like"/>
</dbReference>
<evidence type="ECO:0000256" key="2">
    <source>
        <dbReference type="ARBA" id="ARBA00023211"/>
    </source>
</evidence>
<evidence type="ECO:0000256" key="3">
    <source>
        <dbReference type="ARBA" id="ARBA00023277"/>
    </source>
</evidence>
<dbReference type="Gene3D" id="3.60.21.10">
    <property type="match status" value="1"/>
</dbReference>
<protein>
    <recommendedName>
        <fullName evidence="4">Fructose-1,6-bisphosphatase class 3</fullName>
        <shortName evidence="4">FBPase class 3</shortName>
        <ecNumber evidence="4">3.1.3.11</ecNumber>
    </recommendedName>
    <alternativeName>
        <fullName evidence="4">D-fructose-1,6-bisphosphate 1-phosphohydrolase class 3</fullName>
    </alternativeName>
</protein>
<evidence type="ECO:0000313" key="5">
    <source>
        <dbReference type="EMBL" id="QCT07315.1"/>
    </source>
</evidence>
<dbReference type="GO" id="GO:0042132">
    <property type="term" value="F:fructose 1,6-bisphosphate 1-phosphatase activity"/>
    <property type="evidence" value="ECO:0007669"/>
    <property type="project" value="UniProtKB-UniRule"/>
</dbReference>
<dbReference type="KEGG" id="ruj:E5Z56_08070"/>
<keyword evidence="6" id="KW-1185">Reference proteome</keyword>
<dbReference type="GO" id="GO:0006094">
    <property type="term" value="P:gluconeogenesis"/>
    <property type="evidence" value="ECO:0007669"/>
    <property type="project" value="UniProtKB-UniRule"/>
</dbReference>
<reference evidence="5 6" key="1">
    <citation type="submission" date="2019-04" db="EMBL/GenBank/DDBJ databases">
        <authorList>
            <person name="Embree M."/>
            <person name="Gaffney J.R."/>
        </authorList>
    </citation>
    <scope>NUCLEOTIDE SEQUENCE [LARGE SCALE GENOMIC DNA]</scope>
    <source>
        <strain evidence="5 6">JE7A12</strain>
    </source>
</reference>
<dbReference type="OrthoDB" id="9779903at2"/>
<dbReference type="EMBL" id="CP039381">
    <property type="protein sequence ID" value="QCT07315.1"/>
    <property type="molecule type" value="Genomic_DNA"/>
</dbReference>
<dbReference type="SUPFAM" id="SSF56300">
    <property type="entry name" value="Metallo-dependent phosphatases"/>
    <property type="match status" value="2"/>
</dbReference>
<evidence type="ECO:0000313" key="6">
    <source>
        <dbReference type="Proteomes" id="UP000301475"/>
    </source>
</evidence>
<dbReference type="InterPro" id="IPR009164">
    <property type="entry name" value="FBPtase_class3"/>
</dbReference>
<evidence type="ECO:0000256" key="1">
    <source>
        <dbReference type="ARBA" id="ARBA00022801"/>
    </source>
</evidence>
<comment type="cofactor">
    <cofactor evidence="4">
        <name>Mn(2+)</name>
        <dbReference type="ChEBI" id="CHEBI:29035"/>
    </cofactor>
</comment>
<dbReference type="HAMAP" id="MF_01854">
    <property type="entry name" value="FBPase_class3"/>
    <property type="match status" value="1"/>
</dbReference>
<dbReference type="PIRSF" id="PIRSF000906">
    <property type="entry name" value="FBPtase_Bacill"/>
    <property type="match status" value="1"/>
</dbReference>
<organism evidence="5 6">
    <name type="scientific">Ruminococcus bovis</name>
    <dbReference type="NCBI Taxonomy" id="2564099"/>
    <lineage>
        <taxon>Bacteria</taxon>
        <taxon>Bacillati</taxon>
        <taxon>Bacillota</taxon>
        <taxon>Clostridia</taxon>
        <taxon>Eubacteriales</taxon>
        <taxon>Oscillospiraceae</taxon>
        <taxon>Ruminococcus</taxon>
    </lineage>
</organism>
<keyword evidence="1 4" id="KW-0378">Hydrolase</keyword>
<proteinExistence type="inferred from homology"/>